<dbReference type="PANTHER" id="PTHR43341:SF38">
    <property type="entry name" value="PROLINE TRANSPORTER (EUROFUNG)"/>
    <property type="match status" value="1"/>
</dbReference>
<evidence type="ECO:0000256" key="4">
    <source>
        <dbReference type="ARBA" id="ARBA00023136"/>
    </source>
</evidence>
<feature type="transmembrane region" description="Helical" evidence="5">
    <location>
        <begin position="73"/>
        <end position="99"/>
    </location>
</feature>
<dbReference type="OMA" id="NEDIHRG"/>
<feature type="transmembrane region" description="Helical" evidence="5">
    <location>
        <begin position="226"/>
        <end position="251"/>
    </location>
</feature>
<sequence>MSNDKDSDNKMHDADLEKVVTCHNGEVEQTIGQPGTKRDIKSRHAQMIAIGGAIGTSLFVGSGQALAVGGPGYLLICYCLISLMVYAVITAIIEVGTYLPVPGASMAYYATRVISPSVGFALGWLYFYSFGIIVAYEITAAAIIIDYWPSSIHTAVWITIMIIVIIGLNLSPVGVYAETEFWFAGIKVIMIIGLLVLSLVLMLGGGPTHDRLGFRFWSDPGAFNTLYVGGSGGYFTAFLYVWLYCGISFFFGPEMVISMVGAVAIGATCISTSEGLISGQGNANASPWVIAIRNASIPILPSIINAGILTSLAEVEAEAENWNQAQMIKNEQKGEKGNTWWKKIRLC</sequence>
<gene>
    <name evidence="7" type="ORF">UCREL1_5292</name>
</gene>
<dbReference type="eggNOG" id="KOG1286">
    <property type="taxonomic scope" value="Eukaryota"/>
</dbReference>
<protein>
    <submittedName>
        <fullName evidence="7">Putative proline permease protein</fullName>
    </submittedName>
</protein>
<feature type="transmembrane region" description="Helical" evidence="5">
    <location>
        <begin position="47"/>
        <end position="67"/>
    </location>
</feature>
<dbReference type="AlphaFoldDB" id="M7STW7"/>
<proteinExistence type="predicted"/>
<dbReference type="Proteomes" id="UP000012174">
    <property type="component" value="Unassembled WGS sequence"/>
</dbReference>
<name>M7STW7_EUTLA</name>
<feature type="transmembrane region" description="Helical" evidence="5">
    <location>
        <begin position="182"/>
        <end position="206"/>
    </location>
</feature>
<dbReference type="InterPro" id="IPR004841">
    <property type="entry name" value="AA-permease/SLC12A_dom"/>
</dbReference>
<feature type="transmembrane region" description="Helical" evidence="5">
    <location>
        <begin position="151"/>
        <end position="170"/>
    </location>
</feature>
<dbReference type="EMBL" id="KB706375">
    <property type="protein sequence ID" value="EMR67697.1"/>
    <property type="molecule type" value="Genomic_DNA"/>
</dbReference>
<dbReference type="PANTHER" id="PTHR43341">
    <property type="entry name" value="AMINO ACID PERMEASE"/>
    <property type="match status" value="1"/>
</dbReference>
<keyword evidence="2 5" id="KW-0812">Transmembrane</keyword>
<dbReference type="GO" id="GO:0015171">
    <property type="term" value="F:amino acid transmembrane transporter activity"/>
    <property type="evidence" value="ECO:0007669"/>
    <property type="project" value="TreeGrafter"/>
</dbReference>
<keyword evidence="8" id="KW-1185">Reference proteome</keyword>
<reference evidence="8" key="1">
    <citation type="journal article" date="2013" name="Genome Announc.">
        <title>Draft genome sequence of the grapevine dieback fungus Eutypa lata UCR-EL1.</title>
        <authorList>
            <person name="Blanco-Ulate B."/>
            <person name="Rolshausen P.E."/>
            <person name="Cantu D."/>
        </authorList>
    </citation>
    <scope>NUCLEOTIDE SEQUENCE [LARGE SCALE GENOMIC DNA]</scope>
    <source>
        <strain evidence="8">UCR-EL1</strain>
    </source>
</reference>
<dbReference type="OrthoDB" id="3900342at2759"/>
<dbReference type="InterPro" id="IPR050524">
    <property type="entry name" value="APC_YAT"/>
</dbReference>
<evidence type="ECO:0000313" key="8">
    <source>
        <dbReference type="Proteomes" id="UP000012174"/>
    </source>
</evidence>
<keyword evidence="3 5" id="KW-1133">Transmembrane helix</keyword>
<evidence type="ECO:0000256" key="2">
    <source>
        <dbReference type="ARBA" id="ARBA00022692"/>
    </source>
</evidence>
<feature type="transmembrane region" description="Helical" evidence="5">
    <location>
        <begin position="120"/>
        <end position="145"/>
    </location>
</feature>
<feature type="domain" description="Amino acid permease/ SLC12A" evidence="6">
    <location>
        <begin position="44"/>
        <end position="261"/>
    </location>
</feature>
<dbReference type="KEGG" id="ela:UCREL1_5292"/>
<dbReference type="HOGENOM" id="CLU_007946_2_1_1"/>
<keyword evidence="4 5" id="KW-0472">Membrane</keyword>
<dbReference type="GO" id="GO:0016020">
    <property type="term" value="C:membrane"/>
    <property type="evidence" value="ECO:0007669"/>
    <property type="project" value="UniProtKB-SubCell"/>
</dbReference>
<evidence type="ECO:0000256" key="1">
    <source>
        <dbReference type="ARBA" id="ARBA00004141"/>
    </source>
</evidence>
<dbReference type="Gene3D" id="1.20.1740.10">
    <property type="entry name" value="Amino acid/polyamine transporter I"/>
    <property type="match status" value="1"/>
</dbReference>
<evidence type="ECO:0000259" key="6">
    <source>
        <dbReference type="Pfam" id="PF00324"/>
    </source>
</evidence>
<evidence type="ECO:0000256" key="3">
    <source>
        <dbReference type="ARBA" id="ARBA00022989"/>
    </source>
</evidence>
<dbReference type="Pfam" id="PF00324">
    <property type="entry name" value="AA_permease"/>
    <property type="match status" value="1"/>
</dbReference>
<evidence type="ECO:0000313" key="7">
    <source>
        <dbReference type="EMBL" id="EMR67697.1"/>
    </source>
</evidence>
<comment type="subcellular location">
    <subcellularLocation>
        <location evidence="1">Membrane</location>
        <topology evidence="1">Multi-pass membrane protein</topology>
    </subcellularLocation>
</comment>
<evidence type="ECO:0000256" key="5">
    <source>
        <dbReference type="SAM" id="Phobius"/>
    </source>
</evidence>
<accession>M7STW7</accession>
<organism evidence="7 8">
    <name type="scientific">Eutypa lata (strain UCR-EL1)</name>
    <name type="common">Grapevine dieback disease fungus</name>
    <name type="synonym">Eutypa armeniacae</name>
    <dbReference type="NCBI Taxonomy" id="1287681"/>
    <lineage>
        <taxon>Eukaryota</taxon>
        <taxon>Fungi</taxon>
        <taxon>Dikarya</taxon>
        <taxon>Ascomycota</taxon>
        <taxon>Pezizomycotina</taxon>
        <taxon>Sordariomycetes</taxon>
        <taxon>Xylariomycetidae</taxon>
        <taxon>Xylariales</taxon>
        <taxon>Diatrypaceae</taxon>
        <taxon>Eutypa</taxon>
    </lineage>
</organism>